<comment type="caution">
    <text evidence="1">The sequence shown here is derived from an EMBL/GenBank/DDBJ whole genome shotgun (WGS) entry which is preliminary data.</text>
</comment>
<dbReference type="GO" id="GO:0003924">
    <property type="term" value="F:GTPase activity"/>
    <property type="evidence" value="ECO:0007669"/>
    <property type="project" value="InterPro"/>
</dbReference>
<accession>A0A430QUX3</accession>
<dbReference type="InterPro" id="IPR027417">
    <property type="entry name" value="P-loop_NTPase"/>
</dbReference>
<dbReference type="InterPro" id="IPR052661">
    <property type="entry name" value="Ras-like_GTPase_Reg"/>
</dbReference>
<dbReference type="SMART" id="SM00173">
    <property type="entry name" value="RAS"/>
    <property type="match status" value="1"/>
</dbReference>
<dbReference type="Pfam" id="PF00071">
    <property type="entry name" value="Ras"/>
    <property type="match status" value="1"/>
</dbReference>
<dbReference type="GO" id="GO:0005525">
    <property type="term" value="F:GTP binding"/>
    <property type="evidence" value="ECO:0007669"/>
    <property type="project" value="InterPro"/>
</dbReference>
<dbReference type="PROSITE" id="PS51419">
    <property type="entry name" value="RAB"/>
    <property type="match status" value="1"/>
</dbReference>
<gene>
    <name evidence="1" type="ORF">DC041_0003570</name>
</gene>
<dbReference type="AlphaFoldDB" id="A0A430QUX3"/>
<evidence type="ECO:0000313" key="2">
    <source>
        <dbReference type="Proteomes" id="UP000290809"/>
    </source>
</evidence>
<sequence>MSWNLVDTQIALAMTVREIFENLLTSEKSGQTTNCNIPNQIFKLKYLRSGSAARLAGWEQISTSEEDLEEGKKKKNNEVHPKQKISIIHNTESNADIIEETTPIILHKYKSICKGKISNINEINIKSLINQNELLRQDDVNLLKFVNKKEINEKKSTKSTCIHDHHVKFSRSRKKFFPSLITSSTLPTVSSSSASSTTLKSIISSKKSSSLNKLSECIPLKNIFDLQSYSSIPTLKSSTNGPNTVSCNINCNVIKTINTNNNLSNSTLIYEVKPSSSVEYSDHILRVPVLGSRQSGKTTLIKQFIHCIDPGNPLPTCKHPEYYDPMISFNDRIYYVRLIDCPPIDKKFPTNSIEEWENYRGWGLRNASAFILVFDVNSESSFQHIRHLRDQIVSEFNDIPLLLVANKIDLLQQITNGFNSNNIIPSSYSTSSTSSSAITMPIQGQLQMVHLNNPNYRFNIRRDINMIIKKQWKRTILVECSAKYNWHVMNVFRELMRILENREQAHKPTAARAVQNALRNNQCSIM</sequence>
<dbReference type="InterPro" id="IPR001806">
    <property type="entry name" value="Small_GTPase"/>
</dbReference>
<dbReference type="EMBL" id="QMKO01000002">
    <property type="protein sequence ID" value="RTG91487.1"/>
    <property type="molecule type" value="Genomic_DNA"/>
</dbReference>
<protein>
    <submittedName>
        <fullName evidence="1">Ras-like protein family member 10B</fullName>
    </submittedName>
</protein>
<reference evidence="1 2" key="1">
    <citation type="journal article" date="2019" name="PLoS Pathog.">
        <title>Genome sequence of the bovine parasite Schistosoma bovis Tanzania.</title>
        <authorList>
            <person name="Oey H."/>
            <person name="Zakrzewski M."/>
            <person name="Gobert G."/>
            <person name="Gravermann K."/>
            <person name="Stoye J."/>
            <person name="Jones M."/>
            <person name="Mcmanus D."/>
            <person name="Krause L."/>
        </authorList>
    </citation>
    <scope>NUCLEOTIDE SEQUENCE [LARGE SCALE GENOMIC DNA]</scope>
    <source>
        <strain evidence="1 2">TAN1997</strain>
    </source>
</reference>
<name>A0A430QUX3_SCHBO</name>
<evidence type="ECO:0000313" key="1">
    <source>
        <dbReference type="EMBL" id="RTG91487.1"/>
    </source>
</evidence>
<organism evidence="1 2">
    <name type="scientific">Schistosoma bovis</name>
    <name type="common">Blood fluke</name>
    <dbReference type="NCBI Taxonomy" id="6184"/>
    <lineage>
        <taxon>Eukaryota</taxon>
        <taxon>Metazoa</taxon>
        <taxon>Spiralia</taxon>
        <taxon>Lophotrochozoa</taxon>
        <taxon>Platyhelminthes</taxon>
        <taxon>Trematoda</taxon>
        <taxon>Digenea</taxon>
        <taxon>Strigeidida</taxon>
        <taxon>Schistosomatoidea</taxon>
        <taxon>Schistosomatidae</taxon>
        <taxon>Schistosoma</taxon>
    </lineage>
</organism>
<dbReference type="SMART" id="SM00174">
    <property type="entry name" value="RHO"/>
    <property type="match status" value="1"/>
</dbReference>
<dbReference type="PANTHER" id="PTHR46350">
    <property type="entry name" value="RAS LIKE FAMILY 10 MEMBER B-RELATED"/>
    <property type="match status" value="1"/>
</dbReference>
<keyword evidence="2" id="KW-1185">Reference proteome</keyword>
<dbReference type="Proteomes" id="UP000290809">
    <property type="component" value="Unassembled WGS sequence"/>
</dbReference>
<dbReference type="PANTHER" id="PTHR46350:SF2">
    <property type="entry name" value="RAS LIKE FAMILY 10 MEMBER B"/>
    <property type="match status" value="1"/>
</dbReference>
<dbReference type="PROSITE" id="PS51421">
    <property type="entry name" value="RAS"/>
    <property type="match status" value="1"/>
</dbReference>
<dbReference type="SUPFAM" id="SSF52540">
    <property type="entry name" value="P-loop containing nucleoside triphosphate hydrolases"/>
    <property type="match status" value="1"/>
</dbReference>
<dbReference type="Gene3D" id="3.40.50.300">
    <property type="entry name" value="P-loop containing nucleotide triphosphate hydrolases"/>
    <property type="match status" value="1"/>
</dbReference>
<proteinExistence type="predicted"/>
<dbReference type="STRING" id="6184.A0A430QUX3"/>
<dbReference type="PRINTS" id="PR00449">
    <property type="entry name" value="RASTRNSFRMNG"/>
</dbReference>